<keyword evidence="1" id="KW-0812">Transmembrane</keyword>
<evidence type="ECO:0000256" key="1">
    <source>
        <dbReference type="SAM" id="Phobius"/>
    </source>
</evidence>
<protein>
    <submittedName>
        <fullName evidence="2">Uncharacterized protein</fullName>
    </submittedName>
</protein>
<dbReference type="AlphaFoldDB" id="A0A4Q7VFJ4"/>
<name>A0A4Q7VFJ4_9BURK</name>
<sequence length="120" mass="13522">MASWERERNAQKIGEKHTHLWPADRRNPILTSVACLHSGNNFKLATYAAGCSSVATISELTVTSDLSNGLTIIDRFYNLICRYSPKIALSRSTKNSNIFLILLTFFDNVVDSIYMSLYKT</sequence>
<organism evidence="2 3">
    <name type="scientific">Advenella incenata</name>
    <dbReference type="NCBI Taxonomy" id="267800"/>
    <lineage>
        <taxon>Bacteria</taxon>
        <taxon>Pseudomonadati</taxon>
        <taxon>Pseudomonadota</taxon>
        <taxon>Betaproteobacteria</taxon>
        <taxon>Burkholderiales</taxon>
        <taxon>Alcaligenaceae</taxon>
    </lineage>
</organism>
<dbReference type="EMBL" id="SHKO01000002">
    <property type="protein sequence ID" value="RZT94833.1"/>
    <property type="molecule type" value="Genomic_DNA"/>
</dbReference>
<keyword evidence="3" id="KW-1185">Reference proteome</keyword>
<evidence type="ECO:0000313" key="3">
    <source>
        <dbReference type="Proteomes" id="UP000293398"/>
    </source>
</evidence>
<dbReference type="Proteomes" id="UP000293398">
    <property type="component" value="Unassembled WGS sequence"/>
</dbReference>
<keyword evidence="1" id="KW-0472">Membrane</keyword>
<proteinExistence type="predicted"/>
<comment type="caution">
    <text evidence="2">The sequence shown here is derived from an EMBL/GenBank/DDBJ whole genome shotgun (WGS) entry which is preliminary data.</text>
</comment>
<evidence type="ECO:0000313" key="2">
    <source>
        <dbReference type="EMBL" id="RZT94833.1"/>
    </source>
</evidence>
<feature type="transmembrane region" description="Helical" evidence="1">
    <location>
        <begin position="98"/>
        <end position="117"/>
    </location>
</feature>
<accession>A0A4Q7VFJ4</accession>
<reference evidence="2 3" key="1">
    <citation type="submission" date="2019-02" db="EMBL/GenBank/DDBJ databases">
        <title>Genomic Encyclopedia of Type Strains, Phase IV (KMG-IV): sequencing the most valuable type-strain genomes for metagenomic binning, comparative biology and taxonomic classification.</title>
        <authorList>
            <person name="Goeker M."/>
        </authorList>
    </citation>
    <scope>NUCLEOTIDE SEQUENCE [LARGE SCALE GENOMIC DNA]</scope>
    <source>
        <strain evidence="2 3">DSM 23814</strain>
    </source>
</reference>
<keyword evidence="1" id="KW-1133">Transmembrane helix</keyword>
<gene>
    <name evidence="2" type="ORF">EV681_3262</name>
</gene>